<evidence type="ECO:0000256" key="1">
    <source>
        <dbReference type="SAM" id="MobiDB-lite"/>
    </source>
</evidence>
<dbReference type="Proteomes" id="UP000712045">
    <property type="component" value="Unassembled WGS sequence"/>
</dbReference>
<protein>
    <submittedName>
        <fullName evidence="2">Uncharacterized protein</fullName>
    </submittedName>
</protein>
<proteinExistence type="predicted"/>
<name>A0ABS2HUR0_9ACTN</name>
<sequence>MSVTADCPGDTRRMTTVCGWRTSYWDATDQVPTKCCGTRPSGAASRRLETGEGGNRN</sequence>
<dbReference type="EMBL" id="JAFEUF010000020">
    <property type="protein sequence ID" value="MBM7053594.1"/>
    <property type="molecule type" value="Genomic_DNA"/>
</dbReference>
<evidence type="ECO:0000313" key="2">
    <source>
        <dbReference type="EMBL" id="MBM7053594.1"/>
    </source>
</evidence>
<reference evidence="2 3" key="1">
    <citation type="submission" date="2021-02" db="EMBL/GenBank/DDBJ databases">
        <title>Genome Streptomyces sp. RHZ10.</title>
        <authorList>
            <person name="Besaury L."/>
        </authorList>
    </citation>
    <scope>NUCLEOTIDE SEQUENCE [LARGE SCALE GENOMIC DNA]</scope>
    <source>
        <strain evidence="2 3">RHZ10</strain>
    </source>
</reference>
<dbReference type="RefSeq" id="WP_205081828.1">
    <property type="nucleotide sequence ID" value="NZ_JAFEUF010000020.1"/>
</dbReference>
<feature type="region of interest" description="Disordered" evidence="1">
    <location>
        <begin position="37"/>
        <end position="57"/>
    </location>
</feature>
<evidence type="ECO:0000313" key="3">
    <source>
        <dbReference type="Proteomes" id="UP000712045"/>
    </source>
</evidence>
<comment type="caution">
    <text evidence="2">The sequence shown here is derived from an EMBL/GenBank/DDBJ whole genome shotgun (WGS) entry which is preliminary data.</text>
</comment>
<accession>A0ABS2HUR0</accession>
<gene>
    <name evidence="2" type="ORF">JS521_06835</name>
</gene>
<keyword evidence="3" id="KW-1185">Reference proteome</keyword>
<organism evidence="2 3">
    <name type="scientific">Streptomyces durocortorensis</name>
    <dbReference type="NCBI Taxonomy" id="2811104"/>
    <lineage>
        <taxon>Bacteria</taxon>
        <taxon>Bacillati</taxon>
        <taxon>Actinomycetota</taxon>
        <taxon>Actinomycetes</taxon>
        <taxon>Kitasatosporales</taxon>
        <taxon>Streptomycetaceae</taxon>
        <taxon>Streptomyces</taxon>
    </lineage>
</organism>